<keyword evidence="1" id="KW-0812">Transmembrane</keyword>
<organism evidence="2">
    <name type="scientific">Nyctotherus ovalis</name>
    <name type="common">Ciliate protozoan</name>
    <dbReference type="NCBI Taxonomy" id="70075"/>
    <lineage>
        <taxon>Eukaryota</taxon>
        <taxon>Sar</taxon>
        <taxon>Alveolata</taxon>
        <taxon>Ciliophora</taxon>
        <taxon>Intramacronucleata</taxon>
        <taxon>Armophorea</taxon>
        <taxon>Clevelandellida</taxon>
        <taxon>Nyctotheridae</taxon>
        <taxon>Nyctotherus</taxon>
    </lineage>
</organism>
<evidence type="ECO:0000313" key="2">
    <source>
        <dbReference type="EMBL" id="CAI38854.1"/>
    </source>
</evidence>
<feature type="transmembrane region" description="Helical" evidence="1">
    <location>
        <begin position="132"/>
        <end position="160"/>
    </location>
</feature>
<feature type="transmembrane region" description="Helical" evidence="1">
    <location>
        <begin position="166"/>
        <end position="183"/>
    </location>
</feature>
<sequence length="236" mass="26255">MLLSSTLSSILQILLISSILLLYLNVATYAYIFLSICFMVLLGIQLGTLGLNIFALLLIAAEIHTYYLIMCVTLLWYNHETLLINNLATSSSLLNLRVVLIIVLILGYTIIATTISCNYYNNIDIYIQQLLLLTGVELISVTSGVSLSIITTFATCILTIQSLEFLLMNIYMLLAVFIYHHVVRLYKSLLLVGAVTPAANIIDNNQPAIIWARTQSQSRQLLRVATIHSRGLPSTN</sequence>
<feature type="transmembrane region" description="Helical" evidence="1">
    <location>
        <begin position="54"/>
        <end position="77"/>
    </location>
</feature>
<evidence type="ECO:0000256" key="1">
    <source>
        <dbReference type="SAM" id="Phobius"/>
    </source>
</evidence>
<feature type="transmembrane region" description="Helical" evidence="1">
    <location>
        <begin position="30"/>
        <end position="47"/>
    </location>
</feature>
<dbReference type="AlphaFoldDB" id="Q5DUY4"/>
<keyword evidence="2" id="KW-0377">Hydrogenosome</keyword>
<geneLocation type="hydrogenosome" evidence="2"/>
<keyword evidence="1" id="KW-0472">Membrane</keyword>
<accession>Q5DUY4</accession>
<reference evidence="2" key="1">
    <citation type="journal article" date="2005" name="Nature">
        <title>An anaerobic mitochondrion that produces hydrogen.</title>
        <authorList>
            <person name="Boxma B."/>
            <person name="de Graaf R.M."/>
            <person name="van der Staay G.W.M."/>
            <person name="van Alen T.A."/>
            <person name="Ricard G."/>
            <person name="Gabaldon T."/>
            <person name="van Hoek A.H.A.M."/>
            <person name="Moon-van der Staay S.Y."/>
            <person name="Koopman W.J.H."/>
            <person name="van Hellemond J.J."/>
            <person name="Tielens A.G.M."/>
            <person name="Friedrich T."/>
            <person name="Veenhuis M."/>
            <person name="Huynen M.A."/>
            <person name="Hackstein J.H.P."/>
        </authorList>
    </citation>
    <scope>NUCLEOTIDE SEQUENCE</scope>
</reference>
<dbReference type="EMBL" id="AJ871267">
    <property type="protein sequence ID" value="CAI38854.1"/>
    <property type="molecule type" value="Genomic_DNA"/>
</dbReference>
<keyword evidence="1" id="KW-1133">Transmembrane helix</keyword>
<feature type="transmembrane region" description="Helical" evidence="1">
    <location>
        <begin position="97"/>
        <end position="120"/>
    </location>
</feature>
<name>Q5DUY4_NYCOV</name>
<protein>
    <submittedName>
        <fullName evidence="2">Uncharacterized protein</fullName>
    </submittedName>
</protein>
<proteinExistence type="predicted"/>